<dbReference type="PANTHER" id="PTHR46579">
    <property type="entry name" value="F5/8 TYPE C DOMAIN-CONTAINING PROTEIN-RELATED"/>
    <property type="match status" value="1"/>
</dbReference>
<dbReference type="Proteomes" id="UP001219518">
    <property type="component" value="Unassembled WGS sequence"/>
</dbReference>
<evidence type="ECO:0000313" key="2">
    <source>
        <dbReference type="Proteomes" id="UP001219518"/>
    </source>
</evidence>
<accession>A0AAE1HPX6</accession>
<keyword evidence="2" id="KW-1185">Reference proteome</keyword>
<reference evidence="1" key="1">
    <citation type="submission" date="2021-07" db="EMBL/GenBank/DDBJ databases">
        <authorList>
            <person name="Catto M.A."/>
            <person name="Jacobson A."/>
            <person name="Kennedy G."/>
            <person name="Labadie P."/>
            <person name="Hunt B.G."/>
            <person name="Srinivasan R."/>
        </authorList>
    </citation>
    <scope>NUCLEOTIDE SEQUENCE</scope>
    <source>
        <strain evidence="1">PL_HMW_Pooled</strain>
        <tissue evidence="1">Head</tissue>
    </source>
</reference>
<protein>
    <submittedName>
        <fullName evidence="1">60 kDa chaperonin</fullName>
    </submittedName>
</protein>
<dbReference type="EMBL" id="JAHWGI010001226">
    <property type="protein sequence ID" value="KAK3925287.1"/>
    <property type="molecule type" value="Genomic_DNA"/>
</dbReference>
<organism evidence="1 2">
    <name type="scientific">Frankliniella fusca</name>
    <dbReference type="NCBI Taxonomy" id="407009"/>
    <lineage>
        <taxon>Eukaryota</taxon>
        <taxon>Metazoa</taxon>
        <taxon>Ecdysozoa</taxon>
        <taxon>Arthropoda</taxon>
        <taxon>Hexapoda</taxon>
        <taxon>Insecta</taxon>
        <taxon>Pterygota</taxon>
        <taxon>Neoptera</taxon>
        <taxon>Paraneoptera</taxon>
        <taxon>Thysanoptera</taxon>
        <taxon>Terebrantia</taxon>
        <taxon>Thripoidea</taxon>
        <taxon>Thripidae</taxon>
        <taxon>Frankliniella</taxon>
    </lineage>
</organism>
<evidence type="ECO:0000313" key="1">
    <source>
        <dbReference type="EMBL" id="KAK3925287.1"/>
    </source>
</evidence>
<name>A0AAE1HPX6_9NEOP</name>
<comment type="caution">
    <text evidence="1">The sequence shown here is derived from an EMBL/GenBank/DDBJ whole genome shotgun (WGS) entry which is preliminary data.</text>
</comment>
<dbReference type="AlphaFoldDB" id="A0AAE1HPX6"/>
<sequence>MLSSEGFSWCLDGAEVTSKAIPLCAIADSPARCKLLNMQNHAATWGCTFCYHKQERTETSSRIKFVLKDGVPKRTQESLAEDLAVAATRQHLTDKRFRMHRGVYGPSSIVDLNYFNQCENLPVDYMHALLLGAARAHVECLLESNNRDEFWSLEISGKMVKTEDICAAIDSRLLCIKPPKSITRPPQSLLKRESWKASEWRSWLLFYCIVCLQGILKDKYIVHLSKLSAAAYTLLKGSVSVEEVKETHLLIISYQIEYQEYFGKDSMTYNIHLLKHVCPAVLKFGPLWTHSSFPYEGQNRHILQLQTSPYCVVKQIITRYLLNKSFPDLCVSLSDNEGTIDFCEEILSRQLKLFVYSSRCYLLGKGHKVTFTEEESDCLRAFIDRDVSRQLEESLSYTRMLMNGFRVYALGCTEFTETRNVDNYVTVERVGIVVVEKIILYGAGKVLVLVRSVNAVPHRIHLAGHIHKFKHVQRVEGFGDLKCIYPGQISSQCVMIDVGVKKYVSEFPYGCYRD</sequence>
<reference evidence="1" key="2">
    <citation type="journal article" date="2023" name="BMC Genomics">
        <title>Pest status, molecular evolution, and epigenetic factors derived from the genome assembly of Frankliniella fusca, a thysanopteran phytovirus vector.</title>
        <authorList>
            <person name="Catto M.A."/>
            <person name="Labadie P.E."/>
            <person name="Jacobson A.L."/>
            <person name="Kennedy G.G."/>
            <person name="Srinivasan R."/>
            <person name="Hunt B.G."/>
        </authorList>
    </citation>
    <scope>NUCLEOTIDE SEQUENCE</scope>
    <source>
        <strain evidence="1">PL_HMW_Pooled</strain>
    </source>
</reference>
<proteinExistence type="predicted"/>
<dbReference type="PANTHER" id="PTHR46579:SF1">
    <property type="entry name" value="F5_8 TYPE C DOMAIN-CONTAINING PROTEIN"/>
    <property type="match status" value="1"/>
</dbReference>
<gene>
    <name evidence="1" type="ORF">KUF71_013494</name>
</gene>